<dbReference type="AlphaFoldDB" id="A0A6G0X1X9"/>
<dbReference type="GO" id="GO:0005634">
    <property type="term" value="C:nucleus"/>
    <property type="evidence" value="ECO:0007669"/>
    <property type="project" value="TreeGrafter"/>
</dbReference>
<dbReference type="GO" id="GO:0031267">
    <property type="term" value="F:small GTPase binding"/>
    <property type="evidence" value="ECO:0007669"/>
    <property type="project" value="TreeGrafter"/>
</dbReference>
<evidence type="ECO:0000256" key="3">
    <source>
        <dbReference type="ARBA" id="ARBA00022737"/>
    </source>
</evidence>
<keyword evidence="1" id="KW-0343">GTPase activation</keyword>
<protein>
    <submittedName>
        <fullName evidence="4">Uncharacterized protein</fullName>
    </submittedName>
</protein>
<dbReference type="PANTHER" id="PTHR24113">
    <property type="entry name" value="RAN GTPASE-ACTIVATING PROTEIN 1"/>
    <property type="match status" value="1"/>
</dbReference>
<dbReference type="SUPFAM" id="SSF52047">
    <property type="entry name" value="RNI-like"/>
    <property type="match status" value="1"/>
</dbReference>
<accession>A0A6G0X1X9</accession>
<keyword evidence="2" id="KW-0433">Leucine-rich repeat</keyword>
<dbReference type="SMART" id="SM00368">
    <property type="entry name" value="LRR_RI"/>
    <property type="match status" value="3"/>
</dbReference>
<reference evidence="4 5" key="1">
    <citation type="submission" date="2019-07" db="EMBL/GenBank/DDBJ databases">
        <title>Genomics analysis of Aphanomyces spp. identifies a new class of oomycete effector associated with host adaptation.</title>
        <authorList>
            <person name="Gaulin E."/>
        </authorList>
    </citation>
    <scope>NUCLEOTIDE SEQUENCE [LARGE SCALE GENOMIC DNA]</scope>
    <source>
        <strain evidence="4 5">ATCC 201684</strain>
    </source>
</reference>
<evidence type="ECO:0000256" key="2">
    <source>
        <dbReference type="ARBA" id="ARBA00022614"/>
    </source>
</evidence>
<dbReference type="PANTHER" id="PTHR24113:SF12">
    <property type="entry name" value="RAN GTPASE-ACTIVATING PROTEIN 1"/>
    <property type="match status" value="1"/>
</dbReference>
<dbReference type="GO" id="GO:0005096">
    <property type="term" value="F:GTPase activator activity"/>
    <property type="evidence" value="ECO:0007669"/>
    <property type="project" value="UniProtKB-KW"/>
</dbReference>
<dbReference type="GO" id="GO:0006913">
    <property type="term" value="P:nucleocytoplasmic transport"/>
    <property type="evidence" value="ECO:0007669"/>
    <property type="project" value="TreeGrafter"/>
</dbReference>
<evidence type="ECO:0000256" key="1">
    <source>
        <dbReference type="ARBA" id="ARBA00022468"/>
    </source>
</evidence>
<dbReference type="VEuPathDB" id="FungiDB:AeMF1_000553"/>
<dbReference type="GO" id="GO:0048471">
    <property type="term" value="C:perinuclear region of cytoplasm"/>
    <property type="evidence" value="ECO:0007669"/>
    <property type="project" value="TreeGrafter"/>
</dbReference>
<keyword evidence="5" id="KW-1185">Reference proteome</keyword>
<name>A0A6G0X1X9_9STRA</name>
<dbReference type="Proteomes" id="UP000481153">
    <property type="component" value="Unassembled WGS sequence"/>
</dbReference>
<dbReference type="Gene3D" id="3.80.10.10">
    <property type="entry name" value="Ribonuclease Inhibitor"/>
    <property type="match status" value="1"/>
</dbReference>
<gene>
    <name evidence="4" type="ORF">Ae201684_009363</name>
</gene>
<dbReference type="GO" id="GO:0005829">
    <property type="term" value="C:cytosol"/>
    <property type="evidence" value="ECO:0007669"/>
    <property type="project" value="TreeGrafter"/>
</dbReference>
<organism evidence="4 5">
    <name type="scientific">Aphanomyces euteiches</name>
    <dbReference type="NCBI Taxonomy" id="100861"/>
    <lineage>
        <taxon>Eukaryota</taxon>
        <taxon>Sar</taxon>
        <taxon>Stramenopiles</taxon>
        <taxon>Oomycota</taxon>
        <taxon>Saprolegniomycetes</taxon>
        <taxon>Saprolegniales</taxon>
        <taxon>Verrucalvaceae</taxon>
        <taxon>Aphanomyces</taxon>
    </lineage>
</organism>
<sequence length="484" mass="54173">MRPPKTARRESSRRLSPRIVESIAGFIPTAKFFFDFLIALEPLSLLGDLQHFLDLARLDRQADSAKVRRHDLWPELHVRWLDTSVVEHIEHVAKYFKTVHFHLVFDLDLIDKCIPRHISLALYGWPTAEEISTPMTEWCARLASMNVSHVAFADVDTAGVDEGGQALVTLLPQFSSLESLNLEEVHAEYMSDAMGFLCSSQLRRLALGSYEHPVVLTAEFAWGLSVWLKREPVISVSLAYCTVADDHDATMHSFYKALFTSGVESIHLNNCKLTHLETCSFAKPLDVTQLTLESTQLTDKECRVLFDGLKDATTKELVLDDMIFSQQTAGSLAKGLRKSKLATLAITNSRLDDEGCALLAEALPHSSLVKLKLTKNRLMDSSVVHIANAIVDARHLRRLNLSRNMIQFAGAVALVQSAGRRIEPLDVLNLTGIVVNKDTTDFLKAMAADLPMLKRYYIRANGSMYGAMQEMKHQLEAQMDVRVA</sequence>
<comment type="caution">
    <text evidence="4">The sequence shown here is derived from an EMBL/GenBank/DDBJ whole genome shotgun (WGS) entry which is preliminary data.</text>
</comment>
<dbReference type="InterPro" id="IPR027038">
    <property type="entry name" value="RanGap"/>
</dbReference>
<keyword evidence="3" id="KW-0677">Repeat</keyword>
<evidence type="ECO:0000313" key="5">
    <source>
        <dbReference type="Proteomes" id="UP000481153"/>
    </source>
</evidence>
<dbReference type="EMBL" id="VJMJ01000119">
    <property type="protein sequence ID" value="KAF0733795.1"/>
    <property type="molecule type" value="Genomic_DNA"/>
</dbReference>
<proteinExistence type="predicted"/>
<dbReference type="InterPro" id="IPR032675">
    <property type="entry name" value="LRR_dom_sf"/>
</dbReference>
<evidence type="ECO:0000313" key="4">
    <source>
        <dbReference type="EMBL" id="KAF0733795.1"/>
    </source>
</evidence>